<evidence type="ECO:0000256" key="4">
    <source>
        <dbReference type="ARBA" id="ARBA00022927"/>
    </source>
</evidence>
<dbReference type="Pfam" id="PF24140">
    <property type="entry name" value="TPR_TNPO3_IPO13_3rd"/>
    <property type="match status" value="1"/>
</dbReference>
<dbReference type="RefSeq" id="XP_062637245.1">
    <property type="nucleotide sequence ID" value="XM_062783770.1"/>
</dbReference>
<dbReference type="SUPFAM" id="SSF48371">
    <property type="entry name" value="ARM repeat"/>
    <property type="match status" value="1"/>
</dbReference>
<comment type="similarity">
    <text evidence="2">Belongs to the importin beta family.</text>
</comment>
<evidence type="ECO:0000256" key="2">
    <source>
        <dbReference type="ARBA" id="ARBA00007991"/>
    </source>
</evidence>
<comment type="caution">
    <text evidence="6">The sequence shown here is derived from an EMBL/GenBank/DDBJ whole genome shotgun (WGS) entry which is preliminary data.</text>
</comment>
<accession>A0AAN6ZN74</accession>
<dbReference type="Gene3D" id="1.25.10.10">
    <property type="entry name" value="Leucine-rich Repeat Variant"/>
    <property type="match status" value="1"/>
</dbReference>
<evidence type="ECO:0000313" key="7">
    <source>
        <dbReference type="Proteomes" id="UP001302676"/>
    </source>
</evidence>
<sequence length="1026" mass="113899">MEPLPLPSSLAEVEELIRALYQPNPPETISKIQEVLHRLQRSPEGWQLAQSLVAHREDNIRFYAALTLIIKLNRDSDGLSDDDAKELLENLIGWTIQSITDGAGNFVIKKLCTALITYFMHFSHLWPSCIRHFLYCLDLGRGASVDSLDDALSTEILIGKLNSYKIRAAIWFATFFVEEVGKTDMGAPKFVQVHSRLVKNGPDVTCLLARGFSPLQDSTDLKTQGEALNCFQAWILYAQRASPIPDLVAPLRQLVGHAINCFADPDLFQATAELFSDALSNYSSFFTDEHCNTLASLFESPWAAEHYQRVLHGNHQEDGISFGLVVLAYGDAKVNDLMRSPDARSQRFLESLSGLLAADGYLVGEDTIFVPALEFWSTFIETMIDATYSDEVESQAWKPYAEQHLKTVVMNCWRKIQWPPAEAFAEWDSNERVAFGDARKDVTDMLQSVFTLEGMRLVSFFTDLFLQALAAQSWSELEASAFCLGALSDCISDESRFDQELDKVFASHFFELLGQAQGPIPLRLRQTGLALIERYCEYFERHAKFLPNALNLLFAAVGDSVLGGPSARSISTLCSSCRAILTGEAGAFISHYQTIRNSQVLDSLAEERIVLAIASIIQAIKDRDHKLNTFEELYNILKKDFELAVQLQANPGLLNLQNPDFLRGLDPPNPQSAPPIEEIALQIALRSMRCLVSVAKGMKDVKEQPVDLDSEPQPLSSNSRLGSLQGNIMQVLVEVQRVFGTSSEAVEIICNIFRAGFSETEPGPFVFAPDAVTEYFVQQRLETPRVGTLLSTACSFVGSLYRGPKAYVPAQLARLLPWVVSILQALPQPEADTEISLNGINFVDKIMSKYSDVLFHPHHEQLIEFFFLFSIKVLDGNEPLPKGAAAEFWANFIPLTNSSSHAAASTVVPSSVMTHLGPLLARSLVRNIGGHAARSELDKLCEPLKRLVMSRVEAQSWLQQALLSPESGDVGGENAASGFPGAERVSPEERVVWLKKIIALRGGRQTNQVVREFWMACRGANFAYVS</sequence>
<dbReference type="InterPro" id="IPR051345">
    <property type="entry name" value="Importin_beta-like_NTR"/>
</dbReference>
<dbReference type="Proteomes" id="UP001302676">
    <property type="component" value="Unassembled WGS sequence"/>
</dbReference>
<keyword evidence="5" id="KW-0539">Nucleus</keyword>
<dbReference type="GO" id="GO:0005737">
    <property type="term" value="C:cytoplasm"/>
    <property type="evidence" value="ECO:0007669"/>
    <property type="project" value="TreeGrafter"/>
</dbReference>
<organism evidence="6 7">
    <name type="scientific">Dichotomopilus funicola</name>
    <dbReference type="NCBI Taxonomy" id="1934379"/>
    <lineage>
        <taxon>Eukaryota</taxon>
        <taxon>Fungi</taxon>
        <taxon>Dikarya</taxon>
        <taxon>Ascomycota</taxon>
        <taxon>Pezizomycotina</taxon>
        <taxon>Sordariomycetes</taxon>
        <taxon>Sordariomycetidae</taxon>
        <taxon>Sordariales</taxon>
        <taxon>Chaetomiaceae</taxon>
        <taxon>Dichotomopilus</taxon>
    </lineage>
</organism>
<keyword evidence="3" id="KW-0813">Transport</keyword>
<evidence type="ECO:0000256" key="1">
    <source>
        <dbReference type="ARBA" id="ARBA00004123"/>
    </source>
</evidence>
<reference evidence="6" key="2">
    <citation type="submission" date="2023-05" db="EMBL/GenBank/DDBJ databases">
        <authorList>
            <consortium name="Lawrence Berkeley National Laboratory"/>
            <person name="Steindorff A."/>
            <person name="Hensen N."/>
            <person name="Bonometti L."/>
            <person name="Westerberg I."/>
            <person name="Brannstrom I.O."/>
            <person name="Guillou S."/>
            <person name="Cros-Aarteil S."/>
            <person name="Calhoun S."/>
            <person name="Haridas S."/>
            <person name="Kuo A."/>
            <person name="Mondo S."/>
            <person name="Pangilinan J."/>
            <person name="Riley R."/>
            <person name="Labutti K."/>
            <person name="Andreopoulos B."/>
            <person name="Lipzen A."/>
            <person name="Chen C."/>
            <person name="Yanf M."/>
            <person name="Daum C."/>
            <person name="Ng V."/>
            <person name="Clum A."/>
            <person name="Ohm R."/>
            <person name="Martin F."/>
            <person name="Silar P."/>
            <person name="Natvig D."/>
            <person name="Lalanne C."/>
            <person name="Gautier V."/>
            <person name="Ament-Velasquez S.L."/>
            <person name="Kruys A."/>
            <person name="Hutchinson M.I."/>
            <person name="Powell A.J."/>
            <person name="Barry K."/>
            <person name="Miller A.N."/>
            <person name="Grigoriev I.V."/>
            <person name="Debuchy R."/>
            <person name="Gladieux P."/>
            <person name="Thoren M.H."/>
            <person name="Johannesson H."/>
        </authorList>
    </citation>
    <scope>NUCLEOTIDE SEQUENCE</scope>
    <source>
        <strain evidence="6">CBS 141.50</strain>
    </source>
</reference>
<name>A0AAN6ZN74_9PEZI</name>
<gene>
    <name evidence="6" type="ORF">C8A04DRAFT_37103</name>
</gene>
<keyword evidence="4" id="KW-0653">Protein transport</keyword>
<dbReference type="PANTHER" id="PTHR12363">
    <property type="entry name" value="TRANSPORTIN 3 AND IMPORTIN 13"/>
    <property type="match status" value="1"/>
</dbReference>
<dbReference type="PANTHER" id="PTHR12363:SF33">
    <property type="entry name" value="IMPORTIN-13"/>
    <property type="match status" value="1"/>
</dbReference>
<reference evidence="6" key="1">
    <citation type="journal article" date="2023" name="Mol. Phylogenet. Evol.">
        <title>Genome-scale phylogeny and comparative genomics of the fungal order Sordariales.</title>
        <authorList>
            <person name="Hensen N."/>
            <person name="Bonometti L."/>
            <person name="Westerberg I."/>
            <person name="Brannstrom I.O."/>
            <person name="Guillou S."/>
            <person name="Cros-Aarteil S."/>
            <person name="Calhoun S."/>
            <person name="Haridas S."/>
            <person name="Kuo A."/>
            <person name="Mondo S."/>
            <person name="Pangilinan J."/>
            <person name="Riley R."/>
            <person name="LaButti K."/>
            <person name="Andreopoulos B."/>
            <person name="Lipzen A."/>
            <person name="Chen C."/>
            <person name="Yan M."/>
            <person name="Daum C."/>
            <person name="Ng V."/>
            <person name="Clum A."/>
            <person name="Steindorff A."/>
            <person name="Ohm R.A."/>
            <person name="Martin F."/>
            <person name="Silar P."/>
            <person name="Natvig D.O."/>
            <person name="Lalanne C."/>
            <person name="Gautier V."/>
            <person name="Ament-Velasquez S.L."/>
            <person name="Kruys A."/>
            <person name="Hutchinson M.I."/>
            <person name="Powell A.J."/>
            <person name="Barry K."/>
            <person name="Miller A.N."/>
            <person name="Grigoriev I.V."/>
            <person name="Debuchy R."/>
            <person name="Gladieux P."/>
            <person name="Hiltunen Thoren M."/>
            <person name="Johannesson H."/>
        </authorList>
    </citation>
    <scope>NUCLEOTIDE SEQUENCE</scope>
    <source>
        <strain evidence="6">CBS 141.50</strain>
    </source>
</reference>
<keyword evidence="7" id="KW-1185">Reference proteome</keyword>
<protein>
    <submittedName>
        <fullName evidence="6">Importin-13</fullName>
    </submittedName>
</protein>
<evidence type="ECO:0000256" key="3">
    <source>
        <dbReference type="ARBA" id="ARBA00022448"/>
    </source>
</evidence>
<dbReference type="GO" id="GO:0005634">
    <property type="term" value="C:nucleus"/>
    <property type="evidence" value="ECO:0007669"/>
    <property type="project" value="UniProtKB-SubCell"/>
</dbReference>
<dbReference type="GO" id="GO:0006606">
    <property type="term" value="P:protein import into nucleus"/>
    <property type="evidence" value="ECO:0007669"/>
    <property type="project" value="TreeGrafter"/>
</dbReference>
<evidence type="ECO:0000256" key="5">
    <source>
        <dbReference type="ARBA" id="ARBA00023242"/>
    </source>
</evidence>
<dbReference type="EMBL" id="MU853582">
    <property type="protein sequence ID" value="KAK4143874.1"/>
    <property type="molecule type" value="Genomic_DNA"/>
</dbReference>
<dbReference type="InterPro" id="IPR057942">
    <property type="entry name" value="TPR_TNPO3_IPO13_3rd"/>
</dbReference>
<evidence type="ECO:0000313" key="6">
    <source>
        <dbReference type="EMBL" id="KAK4143874.1"/>
    </source>
</evidence>
<dbReference type="GeneID" id="87820383"/>
<dbReference type="InterPro" id="IPR016024">
    <property type="entry name" value="ARM-type_fold"/>
</dbReference>
<proteinExistence type="inferred from homology"/>
<dbReference type="AlphaFoldDB" id="A0AAN6ZN74"/>
<dbReference type="InterPro" id="IPR011989">
    <property type="entry name" value="ARM-like"/>
</dbReference>
<comment type="subcellular location">
    <subcellularLocation>
        <location evidence="1">Nucleus</location>
    </subcellularLocation>
</comment>